<proteinExistence type="inferred from homology"/>
<dbReference type="GO" id="GO:0003735">
    <property type="term" value="F:structural constituent of ribosome"/>
    <property type="evidence" value="ECO:0007669"/>
    <property type="project" value="InterPro"/>
</dbReference>
<gene>
    <name evidence="7" type="primary">rplV</name>
    <name evidence="12" type="ORF">C3F09_03070</name>
</gene>
<evidence type="ECO:0000256" key="6">
    <source>
        <dbReference type="ARBA" id="ARBA00035207"/>
    </source>
</evidence>
<dbReference type="CDD" id="cd00336">
    <property type="entry name" value="Ribosomal_L22"/>
    <property type="match status" value="1"/>
</dbReference>
<feature type="compositionally biased region" description="Basic residues" evidence="11">
    <location>
        <begin position="171"/>
        <end position="185"/>
    </location>
</feature>
<dbReference type="GO" id="GO:0019843">
    <property type="term" value="F:rRNA binding"/>
    <property type="evidence" value="ECO:0007669"/>
    <property type="project" value="UniProtKB-UniRule"/>
</dbReference>
<dbReference type="EMBL" id="PQAP01000015">
    <property type="protein sequence ID" value="PWB75030.1"/>
    <property type="molecule type" value="Genomic_DNA"/>
</dbReference>
<dbReference type="GO" id="GO:0022625">
    <property type="term" value="C:cytosolic large ribosomal subunit"/>
    <property type="evidence" value="ECO:0007669"/>
    <property type="project" value="TreeGrafter"/>
</dbReference>
<feature type="compositionally biased region" description="Basic residues" evidence="11">
    <location>
        <begin position="144"/>
        <end position="161"/>
    </location>
</feature>
<comment type="caution">
    <text evidence="12">The sequence shown here is derived from an EMBL/GenBank/DDBJ whole genome shotgun (WGS) entry which is preliminary data.</text>
</comment>
<keyword evidence="3 7" id="KW-0694">RNA-binding</keyword>
<evidence type="ECO:0000256" key="1">
    <source>
        <dbReference type="ARBA" id="ARBA00009451"/>
    </source>
</evidence>
<evidence type="ECO:0000256" key="4">
    <source>
        <dbReference type="ARBA" id="ARBA00022980"/>
    </source>
</evidence>
<comment type="function">
    <text evidence="7 10">This protein binds specifically to 23S rRNA; its binding is stimulated by other ribosomal proteins, e.g., L4, L17, and L20. It is important during the early stages of 50S assembly. It makes multiple contacts with different domains of the 23S rRNA in the assembled 50S subunit and ribosome.</text>
</comment>
<comment type="subunit">
    <text evidence="7 9">Part of the 50S ribosomal subunit.</text>
</comment>
<dbReference type="Pfam" id="PF00237">
    <property type="entry name" value="Ribosomal_L22"/>
    <property type="match status" value="1"/>
</dbReference>
<evidence type="ECO:0000256" key="9">
    <source>
        <dbReference type="RuleBase" id="RU004006"/>
    </source>
</evidence>
<keyword evidence="2 7" id="KW-0699">rRNA-binding</keyword>
<evidence type="ECO:0000313" key="12">
    <source>
        <dbReference type="EMBL" id="PWB75030.1"/>
    </source>
</evidence>
<accession>A0A855X9C4</accession>
<dbReference type="InterPro" id="IPR001063">
    <property type="entry name" value="Ribosomal_uL22"/>
</dbReference>
<evidence type="ECO:0000256" key="11">
    <source>
        <dbReference type="SAM" id="MobiDB-lite"/>
    </source>
</evidence>
<comment type="function">
    <text evidence="7">The globular domain of the protein is located near the polypeptide exit tunnel on the outside of the subunit, while an extended beta-hairpin is found that lines the wall of the exit tunnel in the center of the 70S ribosome.</text>
</comment>
<dbReference type="InterPro" id="IPR005727">
    <property type="entry name" value="Ribosomal_uL22_bac/chlpt-type"/>
</dbReference>
<dbReference type="GO" id="GO:0006412">
    <property type="term" value="P:translation"/>
    <property type="evidence" value="ECO:0007669"/>
    <property type="project" value="UniProtKB-UniRule"/>
</dbReference>
<dbReference type="InterPro" id="IPR047867">
    <property type="entry name" value="Ribosomal_uL22_bac/org-type"/>
</dbReference>
<evidence type="ECO:0000313" key="13">
    <source>
        <dbReference type="Proteomes" id="UP000250918"/>
    </source>
</evidence>
<dbReference type="Gene3D" id="3.90.470.10">
    <property type="entry name" value="Ribosomal protein L22/L17"/>
    <property type="match status" value="1"/>
</dbReference>
<feature type="region of interest" description="Disordered" evidence="11">
    <location>
        <begin position="112"/>
        <end position="185"/>
    </location>
</feature>
<sequence length="185" mass="19986">MAVTTTARLRHCSVPPRKMRLVANLVKGMPIQKALDVLNFTKRSAAFHIAKTLKSAAANAFSMVGTDHVKPEDLFVKSITVDPAPSAKRIRFQSMGRVFRYRKRHSHLTIVLEERATTPAPVATKDKGKPTTEGEGAEAQVKKTAPKKAKSAAKKPAKKTPAKAAKNAAAKGKKPSPAKKSKKAK</sequence>
<organism evidence="12 13">
    <name type="scientific">candidate division GN15 bacterium</name>
    <dbReference type="NCBI Taxonomy" id="2072418"/>
    <lineage>
        <taxon>Bacteria</taxon>
        <taxon>candidate division GN15</taxon>
    </lineage>
</organism>
<dbReference type="Proteomes" id="UP000250918">
    <property type="component" value="Unassembled WGS sequence"/>
</dbReference>
<evidence type="ECO:0000256" key="5">
    <source>
        <dbReference type="ARBA" id="ARBA00023274"/>
    </source>
</evidence>
<dbReference type="HAMAP" id="MF_01331_B">
    <property type="entry name" value="Ribosomal_uL22_B"/>
    <property type="match status" value="1"/>
</dbReference>
<evidence type="ECO:0000256" key="8">
    <source>
        <dbReference type="RuleBase" id="RU004005"/>
    </source>
</evidence>
<reference evidence="12 13" key="1">
    <citation type="journal article" date="2018" name="ISME J.">
        <title>A methanotrophic archaeon couples anaerobic oxidation of methane to Fe(III) reduction.</title>
        <authorList>
            <person name="Cai C."/>
            <person name="Leu A.O."/>
            <person name="Xie G.J."/>
            <person name="Guo J."/>
            <person name="Feng Y."/>
            <person name="Zhao J.X."/>
            <person name="Tyson G.W."/>
            <person name="Yuan Z."/>
            <person name="Hu S."/>
        </authorList>
    </citation>
    <scope>NUCLEOTIDE SEQUENCE [LARGE SCALE GENOMIC DNA]</scope>
    <source>
        <strain evidence="12">FeB_12</strain>
    </source>
</reference>
<dbReference type="AlphaFoldDB" id="A0A855X9C4"/>
<dbReference type="InterPro" id="IPR036394">
    <property type="entry name" value="Ribosomal_uL22_sf"/>
</dbReference>
<name>A0A855X9C4_9BACT</name>
<keyword evidence="5 7" id="KW-0687">Ribonucleoprotein</keyword>
<dbReference type="NCBIfam" id="TIGR01044">
    <property type="entry name" value="rplV_bact"/>
    <property type="match status" value="1"/>
</dbReference>
<evidence type="ECO:0000256" key="3">
    <source>
        <dbReference type="ARBA" id="ARBA00022884"/>
    </source>
</evidence>
<dbReference type="PANTHER" id="PTHR13501">
    <property type="entry name" value="CHLOROPLAST 50S RIBOSOMAL PROTEIN L22-RELATED"/>
    <property type="match status" value="1"/>
</dbReference>
<protein>
    <recommendedName>
        <fullName evidence="6 7">Large ribosomal subunit protein uL22</fullName>
    </recommendedName>
</protein>
<dbReference type="PANTHER" id="PTHR13501:SF8">
    <property type="entry name" value="LARGE RIBOSOMAL SUBUNIT PROTEIN UL22M"/>
    <property type="match status" value="1"/>
</dbReference>
<evidence type="ECO:0000256" key="10">
    <source>
        <dbReference type="RuleBase" id="RU004008"/>
    </source>
</evidence>
<evidence type="ECO:0000256" key="7">
    <source>
        <dbReference type="HAMAP-Rule" id="MF_01331"/>
    </source>
</evidence>
<comment type="similarity">
    <text evidence="1 7 8">Belongs to the universal ribosomal protein uL22 family.</text>
</comment>
<dbReference type="SUPFAM" id="SSF54843">
    <property type="entry name" value="Ribosomal protein L22"/>
    <property type="match status" value="1"/>
</dbReference>
<keyword evidence="4 7" id="KW-0689">Ribosomal protein</keyword>
<evidence type="ECO:0000256" key="2">
    <source>
        <dbReference type="ARBA" id="ARBA00022730"/>
    </source>
</evidence>